<evidence type="ECO:0000313" key="4">
    <source>
        <dbReference type="Proteomes" id="UP000605253"/>
    </source>
</evidence>
<organism evidence="3 4">
    <name type="scientific">Marinicella pacifica</name>
    <dbReference type="NCBI Taxonomy" id="1171543"/>
    <lineage>
        <taxon>Bacteria</taxon>
        <taxon>Pseudomonadati</taxon>
        <taxon>Pseudomonadota</taxon>
        <taxon>Gammaproteobacteria</taxon>
        <taxon>Lysobacterales</taxon>
        <taxon>Marinicellaceae</taxon>
        <taxon>Marinicella</taxon>
    </lineage>
</organism>
<reference evidence="3" key="1">
    <citation type="journal article" date="2014" name="Int. J. Syst. Evol. Microbiol.">
        <title>Complete genome sequence of Corynebacterium casei LMG S-19264T (=DSM 44701T), isolated from a smear-ripened cheese.</title>
        <authorList>
            <consortium name="US DOE Joint Genome Institute (JGI-PGF)"/>
            <person name="Walter F."/>
            <person name="Albersmeier A."/>
            <person name="Kalinowski J."/>
            <person name="Ruckert C."/>
        </authorList>
    </citation>
    <scope>NUCLEOTIDE SEQUENCE</scope>
    <source>
        <strain evidence="3">CGMCC 1.12181</strain>
    </source>
</reference>
<dbReference type="InterPro" id="IPR011043">
    <property type="entry name" value="Gal_Oxase/kelch_b-propeller"/>
</dbReference>
<dbReference type="SMART" id="SM00612">
    <property type="entry name" value="Kelch"/>
    <property type="match status" value="7"/>
</dbReference>
<reference evidence="3" key="2">
    <citation type="submission" date="2020-09" db="EMBL/GenBank/DDBJ databases">
        <authorList>
            <person name="Sun Q."/>
            <person name="Zhou Y."/>
        </authorList>
    </citation>
    <scope>NUCLEOTIDE SEQUENCE</scope>
    <source>
        <strain evidence="3">CGMCC 1.12181</strain>
    </source>
</reference>
<keyword evidence="1" id="KW-0880">Kelch repeat</keyword>
<dbReference type="PANTHER" id="PTHR46093:SF19">
    <property type="entry name" value="RAB9 EFFECTOR PROTEIN WITH KELCH MOTIFS-LIKE"/>
    <property type="match status" value="1"/>
</dbReference>
<dbReference type="Pfam" id="PF24681">
    <property type="entry name" value="Kelch_KLHDC2_KLHL20_DRC7"/>
    <property type="match status" value="2"/>
</dbReference>
<sequence length="1791" mass="190307">MIKHSTQLNLIAFFLIISFSVKAVDDLDQIKIINHNWSELSQDEYIDNLVACELKLQEHKWSKNIWPKENKAPKPAFSEMVDVGEVREKVLNRLYKQTILSEQFHIDINHEMLQYDINRMARNSKDPQSLKAVFSLLDNQPATIAECVSRPYLINNKLHNSFNQHNEIHAETKTLAEYELEIYFKTGETDLSHAQESMVTFKLKADKEDFEFNTRTQELNTETIIEFDEQAFKQKQNELTHQSLQEYPYSFTYTEIIKESENSVSVKNLTWQKQSINQWLVNQEKKYIHKPIDQKQIKLPKISSSYADIDWQTKASTGGQWIQEFNMDGRYFHTAVWTGTEMIVWGGYNGSYLHSGGKYNPVSDVWSATSTSGAPSGRSNHTAVWTGTEMIVWGGYGASFLNSGGKYNPGSDVWMSTSTSGTPDARRYHTAVWTGTEMIVWGGNRVGVGSLNTGGKYNPVSDIWSSTSTSGAPSGRHSHTAVWTGTEMIVWGGYNGSVFNSGGKYNPVSNVWSVTSTSGAPSGRSKHTAVWTGTEMIVWGGYGASYLNSGGKYDPANDIWYAISPSGAPSGRYEHTAVWTGTEMIVWGGTDGSYFNSGGKYNPGSDVWSVTSTSGAPGGRREHVAVWTGTEMIVWGGSGDGGFSNSGGKYNPDSDVWSATSNSGAPIGRYHHTAVWTGSEMIIWGGNNLNSGGKYNPVSDTWVATSTSGAPSGRHLHTAVWTGSEMIIWGGYNYLNTGGKYNPVSDSWVATSTSGAPSGRRLHTAVWTGSEMIIWGGFGHLNTGGKYDPVSDNWVATTTSGAPNGRAFHTAVWTGNEMIIWGGSGDGGFSNSGGKYNPNDDVWVATNTSGAPSGRSGHTAVWTGTEMIVWGGYDGSYSNSGGKYNPASDVWSATSTSSAPGGRYYHTAIWTGTEMIVWGGYGADYLNSGGKYNPDSNVWSATSTSNTPSGRRHHTAIWTGTEMIVWGGEGGTVLGIYLPFNTHTVSVDVSGLASGNSVELMNNGGDNLMVSMDGVATFATALNEGDAYHVTVNTEPTDPNQTCVVTNPIGNINGADVVLDVTCTTNQYDVNVIVSGLAATNSISFVNGGDTAIFSTNTTQTISTLDDGSAFNVSISSAQPDTPDQVCSFTSNNSGNLAGGDYEVTVQCVTTQYNVAVSVSGLAAGNSVSFANGGDTLTLNDNISQVISTLDDGSAFDVNITAQPTAPNQVCGFDNADSGVLNGTHYTVNVTCVTSQYSVGGSVSGLASGNDVVLQNNAGDDLTVSVDGSFVFNSLLDDETVYAVTVLTNPTSPNQSCVVTGGDNNDGTGTLSGSNETGIVVTCTTNQYSVGGSVSGLASGNDVILQNNAGDDLTVSVDGSFVFNSLLDDETVYAVTVLTNPTAPNQTCVITGGTNGDGTGTLAGANETGIIVICETNQYSVGGTVSGLASGNDVVLQNNSTDDLTFSADGSFVFDTQLDDESNYAVTVLTNPTTPNQTCSVSGGTNGDGTGVLAGNDDTSIVVTCETNQYSVGGNVSGLASGNDVVLQNNAGDDLSVLADGSFTFATLLDDESNYAVSVATQPSSPNQQCTVTQGTGTLAGANITDIQVNCVTDVHSIGGTVTGLANNNFVTLSMNAGDEYLVVNSNSAFTFLNPLADGSAYDVSVLSNPTTPNQSCTVINGSGTLQGADITDIEVNCTINQYVIGGYVNGLIPDNFMVLQNNLTDDLIIRNQGAFAFPTPLDDQQSYDVTIQTQPNDPIQSCELINESGSLTGSDVENVFVACEFGDDLIYRHGFDTPEAISRAVWKPED</sequence>
<evidence type="ECO:0000256" key="1">
    <source>
        <dbReference type="ARBA" id="ARBA00022441"/>
    </source>
</evidence>
<dbReference type="InterPro" id="IPR006652">
    <property type="entry name" value="Kelch_1"/>
</dbReference>
<dbReference type="EMBL" id="BMEO01000004">
    <property type="protein sequence ID" value="GGF93202.1"/>
    <property type="molecule type" value="Genomic_DNA"/>
</dbReference>
<dbReference type="SUPFAM" id="SSF117281">
    <property type="entry name" value="Kelch motif"/>
    <property type="match status" value="2"/>
</dbReference>
<dbReference type="Proteomes" id="UP000605253">
    <property type="component" value="Unassembled WGS sequence"/>
</dbReference>
<protein>
    <recommendedName>
        <fullName evidence="5">Galactose oxidase-like protein</fullName>
    </recommendedName>
</protein>
<keyword evidence="2" id="KW-0677">Repeat</keyword>
<gene>
    <name evidence="3" type="ORF">GCM10011365_13050</name>
</gene>
<evidence type="ECO:0000256" key="2">
    <source>
        <dbReference type="ARBA" id="ARBA00022737"/>
    </source>
</evidence>
<dbReference type="SUPFAM" id="SSF50965">
    <property type="entry name" value="Galactose oxidase, central domain"/>
    <property type="match status" value="1"/>
</dbReference>
<dbReference type="InterPro" id="IPR015915">
    <property type="entry name" value="Kelch-typ_b-propeller"/>
</dbReference>
<dbReference type="RefSeq" id="WP_188364894.1">
    <property type="nucleotide sequence ID" value="NZ_BAABJF010000015.1"/>
</dbReference>
<name>A0A917CQM1_9GAMM</name>
<evidence type="ECO:0008006" key="5">
    <source>
        <dbReference type="Google" id="ProtNLM"/>
    </source>
</evidence>
<evidence type="ECO:0000313" key="3">
    <source>
        <dbReference type="EMBL" id="GGF93202.1"/>
    </source>
</evidence>
<proteinExistence type="predicted"/>
<dbReference type="Gene3D" id="2.120.10.80">
    <property type="entry name" value="Kelch-type beta propeller"/>
    <property type="match status" value="4"/>
</dbReference>
<accession>A0A917CQM1</accession>
<dbReference type="PANTHER" id="PTHR46093">
    <property type="entry name" value="ACYL-COA-BINDING DOMAIN-CONTAINING PROTEIN 5"/>
    <property type="match status" value="1"/>
</dbReference>
<comment type="caution">
    <text evidence="3">The sequence shown here is derived from an EMBL/GenBank/DDBJ whole genome shotgun (WGS) entry which is preliminary data.</text>
</comment>
<keyword evidence="4" id="KW-1185">Reference proteome</keyword>